<reference evidence="1" key="1">
    <citation type="submission" date="2019-06" db="EMBL/GenBank/DDBJ databases">
        <title>Complete genome sequence of Methanobrevibacter arboriphilus strain SA.</title>
        <authorList>
            <person name="Asakawa S."/>
        </authorList>
    </citation>
    <scope>NUCLEOTIDE SEQUENCE</scope>
    <source>
        <strain evidence="1">SA</strain>
    </source>
</reference>
<evidence type="ECO:0000313" key="1">
    <source>
        <dbReference type="EMBL" id="BBL62402.1"/>
    </source>
</evidence>
<evidence type="ECO:0000313" key="2">
    <source>
        <dbReference type="Proteomes" id="UP000825015"/>
    </source>
</evidence>
<keyword evidence="2" id="KW-1185">Reference proteome</keyword>
<dbReference type="EMBL" id="AP019779">
    <property type="protein sequence ID" value="BBL62402.1"/>
    <property type="molecule type" value="Genomic_DNA"/>
</dbReference>
<accession>A0ACA8R532</accession>
<protein>
    <submittedName>
        <fullName evidence="1">Uncharacterized protein</fullName>
    </submittedName>
</protein>
<name>A0ACA8R532_METAZ</name>
<sequence length="52" mass="6080">MGSLKNVKDFEINFTIEGEPNEDIQDIIKWFNKQMAEYMGDVKSLSIKEVKK</sequence>
<gene>
    <name evidence="1" type="ORF">MarbSA_14420</name>
</gene>
<organism evidence="1 2">
    <name type="scientific">Methanobrevibacter arboriphilus</name>
    <dbReference type="NCBI Taxonomy" id="39441"/>
    <lineage>
        <taxon>Archaea</taxon>
        <taxon>Methanobacteriati</taxon>
        <taxon>Methanobacteriota</taxon>
        <taxon>Methanomada group</taxon>
        <taxon>Methanobacteria</taxon>
        <taxon>Methanobacteriales</taxon>
        <taxon>Methanobacteriaceae</taxon>
        <taxon>Methanobrevibacter</taxon>
    </lineage>
</organism>
<proteinExistence type="predicted"/>
<dbReference type="Proteomes" id="UP000825015">
    <property type="component" value="Chromosome"/>
</dbReference>